<reference evidence="2" key="1">
    <citation type="journal article" date="2020" name="Stud. Mycol.">
        <title>101 Dothideomycetes genomes: a test case for predicting lifestyles and emergence of pathogens.</title>
        <authorList>
            <person name="Haridas S."/>
            <person name="Albert R."/>
            <person name="Binder M."/>
            <person name="Bloem J."/>
            <person name="Labutti K."/>
            <person name="Salamov A."/>
            <person name="Andreopoulos B."/>
            <person name="Baker S."/>
            <person name="Barry K."/>
            <person name="Bills G."/>
            <person name="Bluhm B."/>
            <person name="Cannon C."/>
            <person name="Castanera R."/>
            <person name="Culley D."/>
            <person name="Daum C."/>
            <person name="Ezra D."/>
            <person name="Gonzalez J."/>
            <person name="Henrissat B."/>
            <person name="Kuo A."/>
            <person name="Liang C."/>
            <person name="Lipzen A."/>
            <person name="Lutzoni F."/>
            <person name="Magnuson J."/>
            <person name="Mondo S."/>
            <person name="Nolan M."/>
            <person name="Ohm R."/>
            <person name="Pangilinan J."/>
            <person name="Park H.-J."/>
            <person name="Ramirez L."/>
            <person name="Alfaro M."/>
            <person name="Sun H."/>
            <person name="Tritt A."/>
            <person name="Yoshinaga Y."/>
            <person name="Zwiers L.-H."/>
            <person name="Turgeon B."/>
            <person name="Goodwin S."/>
            <person name="Spatafora J."/>
            <person name="Crous P."/>
            <person name="Grigoriev I."/>
        </authorList>
    </citation>
    <scope>NUCLEOTIDE SEQUENCE</scope>
    <source>
        <strain evidence="2">CBS 113389</strain>
    </source>
</reference>
<evidence type="ECO:0000313" key="2">
    <source>
        <dbReference type="EMBL" id="KAF2482588.1"/>
    </source>
</evidence>
<keyword evidence="3" id="KW-1185">Reference proteome</keyword>
<sequence length="441" mass="48088">MAENDCPVPEVGEALRPYIKPRHEVAAIRNDLQHYLAAQLQTDGLPLHATALLQPLTTDPGPPPPSLSGVRKAYWKALQAHAQAQSKCDSLRAELEQLKHRRSSDVTGADARSAASVNETYIPLLRQKEKQRKLKAVESAYLQIHATGEDLSSTSSVDDVVKKHIGELPNPPSAQLPFGQPDSEAEAKILELKKALISSTHRADERRKDMASSALDRTPDFSPRAQIAGLQAALHTLTTWMETQLATISSAEPSTPAMEHSTTNNSPHPTPRPADIERQYAKYIEARKRLTALLNNPPTPPPESDTTTLLQSPTSTQKKDPTHLPQSAPEIILPHLPTLTKAKQKEHHLTHQTALTRRHLALAEAETARLMQRLADESHLVEAGRSQTPRGEEWARAAGEAGDATAEFVRGRVQVGEKAVGGARGALEGIEGLPGIVERVF</sequence>
<gene>
    <name evidence="2" type="ORF">BDY17DRAFT_162493</name>
</gene>
<dbReference type="EMBL" id="MU001636">
    <property type="protein sequence ID" value="KAF2482588.1"/>
    <property type="molecule type" value="Genomic_DNA"/>
</dbReference>
<organism evidence="2 3">
    <name type="scientific">Neohortaea acidophila</name>
    <dbReference type="NCBI Taxonomy" id="245834"/>
    <lineage>
        <taxon>Eukaryota</taxon>
        <taxon>Fungi</taxon>
        <taxon>Dikarya</taxon>
        <taxon>Ascomycota</taxon>
        <taxon>Pezizomycotina</taxon>
        <taxon>Dothideomycetes</taxon>
        <taxon>Dothideomycetidae</taxon>
        <taxon>Mycosphaerellales</taxon>
        <taxon>Teratosphaeriaceae</taxon>
        <taxon>Neohortaea</taxon>
    </lineage>
</organism>
<feature type="region of interest" description="Disordered" evidence="1">
    <location>
        <begin position="251"/>
        <end position="274"/>
    </location>
</feature>
<dbReference type="Proteomes" id="UP000799767">
    <property type="component" value="Unassembled WGS sequence"/>
</dbReference>
<dbReference type="OrthoDB" id="5402392at2759"/>
<protein>
    <submittedName>
        <fullName evidence="2">Uncharacterized protein</fullName>
    </submittedName>
</protein>
<feature type="region of interest" description="Disordered" evidence="1">
    <location>
        <begin position="199"/>
        <end position="221"/>
    </location>
</feature>
<name>A0A6A6PR34_9PEZI</name>
<feature type="compositionally biased region" description="Basic and acidic residues" evidence="1">
    <location>
        <begin position="201"/>
        <end position="210"/>
    </location>
</feature>
<feature type="region of interest" description="Disordered" evidence="1">
    <location>
        <begin position="293"/>
        <end position="327"/>
    </location>
</feature>
<evidence type="ECO:0000256" key="1">
    <source>
        <dbReference type="SAM" id="MobiDB-lite"/>
    </source>
</evidence>
<evidence type="ECO:0000313" key="3">
    <source>
        <dbReference type="Proteomes" id="UP000799767"/>
    </source>
</evidence>
<dbReference type="RefSeq" id="XP_033589158.1">
    <property type="nucleotide sequence ID" value="XM_033729731.1"/>
</dbReference>
<proteinExistence type="predicted"/>
<dbReference type="AlphaFoldDB" id="A0A6A6PR34"/>
<dbReference type="GeneID" id="54470733"/>
<feature type="compositionally biased region" description="Low complexity" evidence="1">
    <location>
        <begin position="304"/>
        <end position="316"/>
    </location>
</feature>
<accession>A0A6A6PR34</accession>